<dbReference type="EMBL" id="AGNK02000586">
    <property type="status" value="NOT_ANNOTATED_CDS"/>
    <property type="molecule type" value="Genomic_DNA"/>
</dbReference>
<dbReference type="HOGENOM" id="CLU_1689752_0_0_1"/>
<reference evidence="2" key="1">
    <citation type="journal article" date="2012" name="Nat. Biotechnol.">
        <title>Reference genome sequence of the model plant Setaria.</title>
        <authorList>
            <person name="Bennetzen J.L."/>
            <person name="Schmutz J."/>
            <person name="Wang H."/>
            <person name="Percifield R."/>
            <person name="Hawkins J."/>
            <person name="Pontaroli A.C."/>
            <person name="Estep M."/>
            <person name="Feng L."/>
            <person name="Vaughn J.N."/>
            <person name="Grimwood J."/>
            <person name="Jenkins J."/>
            <person name="Barry K."/>
            <person name="Lindquist E."/>
            <person name="Hellsten U."/>
            <person name="Deshpande S."/>
            <person name="Wang X."/>
            <person name="Wu X."/>
            <person name="Mitros T."/>
            <person name="Triplett J."/>
            <person name="Yang X."/>
            <person name="Ye C.Y."/>
            <person name="Mauro-Herrera M."/>
            <person name="Wang L."/>
            <person name="Li P."/>
            <person name="Sharma M."/>
            <person name="Sharma R."/>
            <person name="Ronald P.C."/>
            <person name="Panaud O."/>
            <person name="Kellogg E.A."/>
            <person name="Brutnell T.P."/>
            <person name="Doust A.N."/>
            <person name="Tuskan G.A."/>
            <person name="Rokhsar D."/>
            <person name="Devos K.M."/>
        </authorList>
    </citation>
    <scope>NUCLEOTIDE SEQUENCE [LARGE SCALE GENOMIC DNA]</scope>
    <source>
        <strain evidence="2">cv. Yugu1</strain>
    </source>
</reference>
<reference evidence="1" key="2">
    <citation type="submission" date="2018-08" db="UniProtKB">
        <authorList>
            <consortium name="EnsemblPlants"/>
        </authorList>
    </citation>
    <scope>IDENTIFICATION</scope>
    <source>
        <strain evidence="1">Yugu1</strain>
    </source>
</reference>
<dbReference type="EnsemblPlants" id="KQL31915">
    <property type="protein sequence ID" value="KQL31915"/>
    <property type="gene ID" value="SETIT_020083mg"/>
</dbReference>
<name>K3Z0L7_SETIT</name>
<evidence type="ECO:0000313" key="1">
    <source>
        <dbReference type="EnsemblPlants" id="KQL31915"/>
    </source>
</evidence>
<dbReference type="AlphaFoldDB" id="K3Z0L7"/>
<dbReference type="Gramene" id="KQL31915">
    <property type="protein sequence ID" value="KQL31915"/>
    <property type="gene ID" value="SETIT_020083mg"/>
</dbReference>
<dbReference type="Proteomes" id="UP000004995">
    <property type="component" value="Unassembled WGS sequence"/>
</dbReference>
<keyword evidence="2" id="KW-1185">Reference proteome</keyword>
<dbReference type="eggNOG" id="KOG1075">
    <property type="taxonomic scope" value="Eukaryota"/>
</dbReference>
<protein>
    <recommendedName>
        <fullName evidence="3">Reverse transcriptase zinc-binding domain-containing protein</fullName>
    </recommendedName>
</protein>
<dbReference type="InParanoid" id="K3Z0L7"/>
<evidence type="ECO:0008006" key="3">
    <source>
        <dbReference type="Google" id="ProtNLM"/>
    </source>
</evidence>
<accession>K3Z0L7</accession>
<proteinExistence type="predicted"/>
<dbReference type="OMA" id="MILHECK"/>
<dbReference type="FunCoup" id="K3Z0L7">
    <property type="interactions" value="7"/>
</dbReference>
<organism evidence="1 2">
    <name type="scientific">Setaria italica</name>
    <name type="common">Foxtail millet</name>
    <name type="synonym">Panicum italicum</name>
    <dbReference type="NCBI Taxonomy" id="4555"/>
    <lineage>
        <taxon>Eukaryota</taxon>
        <taxon>Viridiplantae</taxon>
        <taxon>Streptophyta</taxon>
        <taxon>Embryophyta</taxon>
        <taxon>Tracheophyta</taxon>
        <taxon>Spermatophyta</taxon>
        <taxon>Magnoliopsida</taxon>
        <taxon>Liliopsida</taxon>
        <taxon>Poales</taxon>
        <taxon>Poaceae</taxon>
        <taxon>PACMAD clade</taxon>
        <taxon>Panicoideae</taxon>
        <taxon>Panicodae</taxon>
        <taxon>Paniceae</taxon>
        <taxon>Cenchrinae</taxon>
        <taxon>Setaria</taxon>
    </lineage>
</organism>
<evidence type="ECO:0000313" key="2">
    <source>
        <dbReference type="Proteomes" id="UP000004995"/>
    </source>
</evidence>
<sequence length="156" mass="18082">MTTASEMTEFVTLWDLIQQVNLSNSQDEIVWRWTAHGEYTAKSAYAIQFRGAYCSFDAQAIWKAQVWPLVHSWTSNLVPLPMTTDLQEWWWVSIHSVPKEKRRAVAAVMIYTCSNLWNERNRRIFQGVLSTPQRVFTMIKEEIALRQSACGAPVIN</sequence>
<dbReference type="STRING" id="4555.K3Z0L7"/>